<dbReference type="InterPro" id="IPR050519">
    <property type="entry name" value="Glycosyltransf_28_UgtP"/>
</dbReference>
<dbReference type="AlphaFoldDB" id="A0A538UAY4"/>
<proteinExistence type="inferred from homology"/>
<evidence type="ECO:0000259" key="4">
    <source>
        <dbReference type="Pfam" id="PF06925"/>
    </source>
</evidence>
<keyword evidence="3" id="KW-0808">Transferase</keyword>
<dbReference type="PANTHER" id="PTHR43025:SF3">
    <property type="entry name" value="MONOGALACTOSYLDIACYLGLYCEROL SYNTHASE 1, CHLOROPLASTIC"/>
    <property type="match status" value="1"/>
</dbReference>
<dbReference type="InterPro" id="IPR009695">
    <property type="entry name" value="Diacylglyc_glucosyltr_N"/>
</dbReference>
<evidence type="ECO:0000256" key="3">
    <source>
        <dbReference type="ARBA" id="ARBA00022679"/>
    </source>
</evidence>
<name>A0A538UAY4_UNCEI</name>
<dbReference type="GO" id="GO:0016758">
    <property type="term" value="F:hexosyltransferase activity"/>
    <property type="evidence" value="ECO:0007669"/>
    <property type="project" value="InterPro"/>
</dbReference>
<dbReference type="SUPFAM" id="SSF53756">
    <property type="entry name" value="UDP-Glycosyltransferase/glycogen phosphorylase"/>
    <property type="match status" value="1"/>
</dbReference>
<evidence type="ECO:0000313" key="5">
    <source>
        <dbReference type="EMBL" id="TMQ73055.1"/>
    </source>
</evidence>
<dbReference type="Pfam" id="PF06925">
    <property type="entry name" value="MGDG_synth"/>
    <property type="match status" value="1"/>
</dbReference>
<evidence type="ECO:0000313" key="6">
    <source>
        <dbReference type="Proteomes" id="UP000319836"/>
    </source>
</evidence>
<gene>
    <name evidence="5" type="ORF">E6K80_01165</name>
</gene>
<keyword evidence="2" id="KW-0328">Glycosyltransferase</keyword>
<dbReference type="GO" id="GO:0016020">
    <property type="term" value="C:membrane"/>
    <property type="evidence" value="ECO:0007669"/>
    <property type="project" value="GOC"/>
</dbReference>
<organism evidence="5 6">
    <name type="scientific">Eiseniibacteriota bacterium</name>
    <dbReference type="NCBI Taxonomy" id="2212470"/>
    <lineage>
        <taxon>Bacteria</taxon>
        <taxon>Candidatus Eiseniibacteriota</taxon>
    </lineage>
</organism>
<comment type="caution">
    <text evidence="5">The sequence shown here is derived from an EMBL/GenBank/DDBJ whole genome shotgun (WGS) entry which is preliminary data.</text>
</comment>
<reference evidence="5 6" key="1">
    <citation type="journal article" date="2019" name="Nat. Microbiol.">
        <title>Mediterranean grassland soil C-N compound turnover is dependent on rainfall and depth, and is mediated by genomically divergent microorganisms.</title>
        <authorList>
            <person name="Diamond S."/>
            <person name="Andeer P.F."/>
            <person name="Li Z."/>
            <person name="Crits-Christoph A."/>
            <person name="Burstein D."/>
            <person name="Anantharaman K."/>
            <person name="Lane K.R."/>
            <person name="Thomas B.C."/>
            <person name="Pan C."/>
            <person name="Northen T.R."/>
            <person name="Banfield J.F."/>
        </authorList>
    </citation>
    <scope>NUCLEOTIDE SEQUENCE [LARGE SCALE GENOMIC DNA]</scope>
    <source>
        <strain evidence="5">WS_10</strain>
    </source>
</reference>
<accession>A0A538UAY4</accession>
<comment type="similarity">
    <text evidence="1">Belongs to the glycosyltransferase 28 family.</text>
</comment>
<protein>
    <recommendedName>
        <fullName evidence="4">Diacylglycerol glucosyltransferase N-terminal domain-containing protein</fullName>
    </recommendedName>
</protein>
<evidence type="ECO:0000256" key="1">
    <source>
        <dbReference type="ARBA" id="ARBA00006962"/>
    </source>
</evidence>
<dbReference type="GO" id="GO:0009247">
    <property type="term" value="P:glycolipid biosynthetic process"/>
    <property type="evidence" value="ECO:0007669"/>
    <property type="project" value="InterPro"/>
</dbReference>
<dbReference type="Proteomes" id="UP000319836">
    <property type="component" value="Unassembled WGS sequence"/>
</dbReference>
<feature type="domain" description="Diacylglycerol glucosyltransferase N-terminal" evidence="4">
    <location>
        <begin position="79"/>
        <end position="247"/>
    </location>
</feature>
<dbReference type="EMBL" id="VBPA01000026">
    <property type="protein sequence ID" value="TMQ73055.1"/>
    <property type="molecule type" value="Genomic_DNA"/>
</dbReference>
<evidence type="ECO:0000256" key="2">
    <source>
        <dbReference type="ARBA" id="ARBA00022676"/>
    </source>
</evidence>
<dbReference type="PANTHER" id="PTHR43025">
    <property type="entry name" value="MONOGALACTOSYLDIACYLGLYCEROL SYNTHASE"/>
    <property type="match status" value="1"/>
</dbReference>
<feature type="non-terminal residue" evidence="5">
    <location>
        <position position="283"/>
    </location>
</feature>
<sequence>MPRDIRIGRLRIPTRLTQRWRARLRAQRRWWRARRRQDQGEVLFPNVGQGMVAVRELEDSPSDQGPRIAVLHATAGAGHKSAAQALAAAIAQVHPGASVREVDTLVFASRLYRSTYAASYNAMAARAPRLWGALYHSWALAPVNRGTAPVRLAVDRLNLRRLVRVVEREHPDAIVCTHFLPVEALSPRRGRGSLRVPLFCVITDFTAHPFWAFPHVDRYFVASDDVAAELHRHGVARDRIEVSGIPVLPIFAESVGRNAARDHFGLDRARPILLVMGGGSGVG</sequence>